<dbReference type="EMBL" id="CAJVPU010020162">
    <property type="protein sequence ID" value="CAG8675353.1"/>
    <property type="molecule type" value="Genomic_DNA"/>
</dbReference>
<keyword evidence="2" id="KW-1185">Reference proteome</keyword>
<protein>
    <submittedName>
        <fullName evidence="1">5763_t:CDS:1</fullName>
    </submittedName>
</protein>
<reference evidence="1" key="1">
    <citation type="submission" date="2021-06" db="EMBL/GenBank/DDBJ databases">
        <authorList>
            <person name="Kallberg Y."/>
            <person name="Tangrot J."/>
            <person name="Rosling A."/>
        </authorList>
    </citation>
    <scope>NUCLEOTIDE SEQUENCE</scope>
    <source>
        <strain evidence="1">IL203A</strain>
    </source>
</reference>
<feature type="non-terminal residue" evidence="1">
    <location>
        <position position="1"/>
    </location>
</feature>
<evidence type="ECO:0000313" key="2">
    <source>
        <dbReference type="Proteomes" id="UP000789702"/>
    </source>
</evidence>
<evidence type="ECO:0000313" key="1">
    <source>
        <dbReference type="EMBL" id="CAG8675353.1"/>
    </source>
</evidence>
<organism evidence="1 2">
    <name type="scientific">Dentiscutata heterogama</name>
    <dbReference type="NCBI Taxonomy" id="1316150"/>
    <lineage>
        <taxon>Eukaryota</taxon>
        <taxon>Fungi</taxon>
        <taxon>Fungi incertae sedis</taxon>
        <taxon>Mucoromycota</taxon>
        <taxon>Glomeromycotina</taxon>
        <taxon>Glomeromycetes</taxon>
        <taxon>Diversisporales</taxon>
        <taxon>Gigasporaceae</taxon>
        <taxon>Dentiscutata</taxon>
    </lineage>
</organism>
<name>A0ACA9NSU6_9GLOM</name>
<sequence>NVMSGSQSIRNVAIGSVLFGGGALMRPGGFTLGFGYLLMKVVTPTKEQLYEKLSPDLKHKIDSQEQRENNVAVMELMKKVAESDKPIYDQYQLRELQKEINKG</sequence>
<accession>A0ACA9NSU6</accession>
<dbReference type="Proteomes" id="UP000789702">
    <property type="component" value="Unassembled WGS sequence"/>
</dbReference>
<gene>
    <name evidence="1" type="ORF">DHETER_LOCUS10378</name>
</gene>
<proteinExistence type="predicted"/>
<comment type="caution">
    <text evidence="1">The sequence shown here is derived from an EMBL/GenBank/DDBJ whole genome shotgun (WGS) entry which is preliminary data.</text>
</comment>